<evidence type="ECO:0000259" key="2">
    <source>
        <dbReference type="PROSITE" id="PS51465"/>
    </source>
</evidence>
<keyword evidence="1" id="KW-0472">Membrane</keyword>
<dbReference type="SMART" id="SM00280">
    <property type="entry name" value="KAZAL"/>
    <property type="match status" value="1"/>
</dbReference>
<dbReference type="CDD" id="cd00104">
    <property type="entry name" value="KAZAL_FS"/>
    <property type="match status" value="1"/>
</dbReference>
<feature type="domain" description="Kazal-like" evidence="2">
    <location>
        <begin position="56"/>
        <end position="110"/>
    </location>
</feature>
<sequence length="118" mass="13270">AQRKSSSQLLLRETSTLPNLDYYIITMVFSIYLQVTEIIIVFFFALYSVAWCMSLHENGGSCLATCATTKNYSPVCGTDYVTYINPTSLQCRKTCLQPELGIAHFSSCADWLTGNFRL</sequence>
<proteinExistence type="predicted"/>
<dbReference type="SUPFAM" id="SSF100895">
    <property type="entry name" value="Kazal-type serine protease inhibitors"/>
    <property type="match status" value="1"/>
</dbReference>
<evidence type="ECO:0000313" key="3">
    <source>
        <dbReference type="EMBL" id="CAL4111470.1"/>
    </source>
</evidence>
<dbReference type="InterPro" id="IPR002350">
    <property type="entry name" value="Kazal_dom"/>
</dbReference>
<accession>A0AAV2R6J8</accession>
<evidence type="ECO:0000256" key="1">
    <source>
        <dbReference type="SAM" id="Phobius"/>
    </source>
</evidence>
<dbReference type="Pfam" id="PF07648">
    <property type="entry name" value="Kazal_2"/>
    <property type="match status" value="1"/>
</dbReference>
<evidence type="ECO:0000313" key="4">
    <source>
        <dbReference type="Proteomes" id="UP001497623"/>
    </source>
</evidence>
<gene>
    <name evidence="3" type="ORF">MNOR_LOCUS19654</name>
</gene>
<reference evidence="3 4" key="1">
    <citation type="submission" date="2024-05" db="EMBL/GenBank/DDBJ databases">
        <authorList>
            <person name="Wallberg A."/>
        </authorList>
    </citation>
    <scope>NUCLEOTIDE SEQUENCE [LARGE SCALE GENOMIC DNA]</scope>
</reference>
<dbReference type="Proteomes" id="UP001497623">
    <property type="component" value="Unassembled WGS sequence"/>
</dbReference>
<keyword evidence="1" id="KW-1133">Transmembrane helix</keyword>
<dbReference type="InterPro" id="IPR036058">
    <property type="entry name" value="Kazal_dom_sf"/>
</dbReference>
<dbReference type="AlphaFoldDB" id="A0AAV2R6J8"/>
<dbReference type="Gene3D" id="3.30.60.30">
    <property type="match status" value="1"/>
</dbReference>
<feature type="transmembrane region" description="Helical" evidence="1">
    <location>
        <begin position="22"/>
        <end position="47"/>
    </location>
</feature>
<feature type="non-terminal residue" evidence="3">
    <location>
        <position position="1"/>
    </location>
</feature>
<dbReference type="EMBL" id="CAXKWB010014688">
    <property type="protein sequence ID" value="CAL4111470.1"/>
    <property type="molecule type" value="Genomic_DNA"/>
</dbReference>
<comment type="caution">
    <text evidence="3">The sequence shown here is derived from an EMBL/GenBank/DDBJ whole genome shotgun (WGS) entry which is preliminary data.</text>
</comment>
<organism evidence="3 4">
    <name type="scientific">Meganyctiphanes norvegica</name>
    <name type="common">Northern krill</name>
    <name type="synonym">Thysanopoda norvegica</name>
    <dbReference type="NCBI Taxonomy" id="48144"/>
    <lineage>
        <taxon>Eukaryota</taxon>
        <taxon>Metazoa</taxon>
        <taxon>Ecdysozoa</taxon>
        <taxon>Arthropoda</taxon>
        <taxon>Crustacea</taxon>
        <taxon>Multicrustacea</taxon>
        <taxon>Malacostraca</taxon>
        <taxon>Eumalacostraca</taxon>
        <taxon>Eucarida</taxon>
        <taxon>Euphausiacea</taxon>
        <taxon>Euphausiidae</taxon>
        <taxon>Meganyctiphanes</taxon>
    </lineage>
</organism>
<keyword evidence="4" id="KW-1185">Reference proteome</keyword>
<dbReference type="PROSITE" id="PS51465">
    <property type="entry name" value="KAZAL_2"/>
    <property type="match status" value="1"/>
</dbReference>
<protein>
    <recommendedName>
        <fullName evidence="2">Kazal-like domain-containing protein</fullName>
    </recommendedName>
</protein>
<name>A0AAV2R6J8_MEGNR</name>
<keyword evidence="1" id="KW-0812">Transmembrane</keyword>